<evidence type="ECO:0000313" key="1">
    <source>
        <dbReference type="EMBL" id="KAK3080020.1"/>
    </source>
</evidence>
<feature type="non-terminal residue" evidence="1">
    <location>
        <position position="141"/>
    </location>
</feature>
<dbReference type="EMBL" id="JAWDJW010000786">
    <property type="protein sequence ID" value="KAK3080020.1"/>
    <property type="molecule type" value="Genomic_DNA"/>
</dbReference>
<keyword evidence="2" id="KW-1185">Reference proteome</keyword>
<sequence length="141" mass="15097">MADTRALQALLGQLVDEGHKIQATLIAAHAAVKEAKDDTADTQSKNAALKEALQASKDEITQLKADKDELSAKLEGYDKVNQGLTDQFKRNNEAFEVEDKPSTLFLAVSGANQAPGTSAESTEASQSALEQPVLAETDKRQ</sequence>
<protein>
    <submittedName>
        <fullName evidence="1">Uncharacterized protein</fullName>
    </submittedName>
</protein>
<comment type="caution">
    <text evidence="1">The sequence shown here is derived from an EMBL/GenBank/DDBJ whole genome shotgun (WGS) entry which is preliminary data.</text>
</comment>
<organism evidence="1 2">
    <name type="scientific">Coniosporium uncinatum</name>
    <dbReference type="NCBI Taxonomy" id="93489"/>
    <lineage>
        <taxon>Eukaryota</taxon>
        <taxon>Fungi</taxon>
        <taxon>Dikarya</taxon>
        <taxon>Ascomycota</taxon>
        <taxon>Pezizomycotina</taxon>
        <taxon>Dothideomycetes</taxon>
        <taxon>Dothideomycetes incertae sedis</taxon>
        <taxon>Coniosporium</taxon>
    </lineage>
</organism>
<dbReference type="Proteomes" id="UP001186974">
    <property type="component" value="Unassembled WGS sequence"/>
</dbReference>
<reference evidence="1" key="1">
    <citation type="submission" date="2024-09" db="EMBL/GenBank/DDBJ databases">
        <title>Black Yeasts Isolated from many extreme environments.</title>
        <authorList>
            <person name="Coleine C."/>
            <person name="Stajich J.E."/>
            <person name="Selbmann L."/>
        </authorList>
    </citation>
    <scope>NUCLEOTIDE SEQUENCE</scope>
    <source>
        <strain evidence="1">CCFEE 5737</strain>
    </source>
</reference>
<name>A0ACC3DTB3_9PEZI</name>
<gene>
    <name evidence="1" type="ORF">LTS18_003333</name>
</gene>
<accession>A0ACC3DTB3</accession>
<evidence type="ECO:0000313" key="2">
    <source>
        <dbReference type="Proteomes" id="UP001186974"/>
    </source>
</evidence>
<proteinExistence type="predicted"/>